<organism evidence="2 3">
    <name type="scientific">Blepharisma stoltei</name>
    <dbReference type="NCBI Taxonomy" id="1481888"/>
    <lineage>
        <taxon>Eukaryota</taxon>
        <taxon>Sar</taxon>
        <taxon>Alveolata</taxon>
        <taxon>Ciliophora</taxon>
        <taxon>Postciliodesmatophora</taxon>
        <taxon>Heterotrichea</taxon>
        <taxon>Heterotrichida</taxon>
        <taxon>Blepharismidae</taxon>
        <taxon>Blepharisma</taxon>
    </lineage>
</organism>
<feature type="region of interest" description="Disordered" evidence="1">
    <location>
        <begin position="110"/>
        <end position="161"/>
    </location>
</feature>
<evidence type="ECO:0000256" key="1">
    <source>
        <dbReference type="SAM" id="MobiDB-lite"/>
    </source>
</evidence>
<proteinExistence type="predicted"/>
<gene>
    <name evidence="2" type="ORF">BSTOLATCC_MIC17648</name>
</gene>
<evidence type="ECO:0000313" key="2">
    <source>
        <dbReference type="EMBL" id="CAG9317022.1"/>
    </source>
</evidence>
<feature type="compositionally biased region" description="Acidic residues" evidence="1">
    <location>
        <begin position="119"/>
        <end position="134"/>
    </location>
</feature>
<sequence length="161" mass="19074">MTEIIPQEIAVKFNPPKIAIIYKRNKNSYIREFLLDPNDLQESTTALIEALINTHPGYFGRIEPNQIGRLLDMMKSKQTKVNQLRFGKMEGFKPKSKDDLQHYNKFIDDMDLYSPKNGEEEEEEEEDEDLEEGYYEGNRKYNYDELDRNMENTSSDEEELF</sequence>
<dbReference type="Proteomes" id="UP001162131">
    <property type="component" value="Unassembled WGS sequence"/>
</dbReference>
<reference evidence="2" key="1">
    <citation type="submission" date="2021-09" db="EMBL/GenBank/DDBJ databases">
        <authorList>
            <consortium name="AG Swart"/>
            <person name="Singh M."/>
            <person name="Singh A."/>
            <person name="Seah K."/>
            <person name="Emmerich C."/>
        </authorList>
    </citation>
    <scope>NUCLEOTIDE SEQUENCE</scope>
    <source>
        <strain evidence="2">ATCC30299</strain>
    </source>
</reference>
<dbReference type="EMBL" id="CAJZBQ010000017">
    <property type="protein sequence ID" value="CAG9317022.1"/>
    <property type="molecule type" value="Genomic_DNA"/>
</dbReference>
<evidence type="ECO:0008006" key="4">
    <source>
        <dbReference type="Google" id="ProtNLM"/>
    </source>
</evidence>
<feature type="compositionally biased region" description="Basic and acidic residues" evidence="1">
    <location>
        <begin position="137"/>
        <end position="150"/>
    </location>
</feature>
<keyword evidence="3" id="KW-1185">Reference proteome</keyword>
<name>A0AAU9J5J2_9CILI</name>
<comment type="caution">
    <text evidence="2">The sequence shown here is derived from an EMBL/GenBank/DDBJ whole genome shotgun (WGS) entry which is preliminary data.</text>
</comment>
<evidence type="ECO:0000313" key="3">
    <source>
        <dbReference type="Proteomes" id="UP001162131"/>
    </source>
</evidence>
<accession>A0AAU9J5J2</accession>
<dbReference type="AlphaFoldDB" id="A0AAU9J5J2"/>
<protein>
    <recommendedName>
        <fullName evidence="4">Centrosomal protein of 19 kDa</fullName>
    </recommendedName>
</protein>